<evidence type="ECO:0000256" key="3">
    <source>
        <dbReference type="ARBA" id="ARBA00022989"/>
    </source>
</evidence>
<name>A0AAW1CJC4_9HEMI</name>
<dbReference type="GO" id="GO:0007605">
    <property type="term" value="P:sensory perception of sound"/>
    <property type="evidence" value="ECO:0007669"/>
    <property type="project" value="TreeGrafter"/>
</dbReference>
<protein>
    <recommendedName>
        <fullName evidence="8">LHFPL tetraspan subfamily member 3 protein</fullName>
    </recommendedName>
</protein>
<dbReference type="PANTHER" id="PTHR12489">
    <property type="entry name" value="LIPOMA HMGIC FUSION PARTNER-LIKE PROTEIN"/>
    <property type="match status" value="1"/>
</dbReference>
<gene>
    <name evidence="6" type="ORF">O3M35_004245</name>
</gene>
<sequence length="287" mass="31960">MGSKVEYVDSTHIYATNYVRNSKAIGVLWAIFTICYAIILVVAFVTPEWIGDIKNSEYPARFGVWKICFYGTEIGVSEECHGRLDDLKSILNLPFRISTILFAISILIAILTILIMILFLFLTSTTVFKTCAWLQIISGICLVAAVLLYPVGWDSDVVRRTCGQSAAKYFLADCKFGWSFLLAVIGCLDAFILATLAFILATRHVKLQPEPTYTTNGSLYKGEVNGGFMSDAHSMAGSRKSLNLHPVLLMPQPGEMDCYSEFSNRTGRSKSSAFRNDYTSSMHNFQL</sequence>
<evidence type="ECO:0000256" key="4">
    <source>
        <dbReference type="ARBA" id="ARBA00023136"/>
    </source>
</evidence>
<evidence type="ECO:0000313" key="7">
    <source>
        <dbReference type="Proteomes" id="UP001461498"/>
    </source>
</evidence>
<dbReference type="PANTHER" id="PTHR12489:SF1">
    <property type="entry name" value="LP10272P"/>
    <property type="match status" value="1"/>
</dbReference>
<dbReference type="Pfam" id="PF10242">
    <property type="entry name" value="L_HMGIC_fpl"/>
    <property type="match status" value="1"/>
</dbReference>
<proteinExistence type="predicted"/>
<dbReference type="EMBL" id="JAPXFL010000014">
    <property type="protein sequence ID" value="KAK9497545.1"/>
    <property type="molecule type" value="Genomic_DNA"/>
</dbReference>
<keyword evidence="7" id="KW-1185">Reference proteome</keyword>
<organism evidence="6 7">
    <name type="scientific">Rhynocoris fuscipes</name>
    <dbReference type="NCBI Taxonomy" id="488301"/>
    <lineage>
        <taxon>Eukaryota</taxon>
        <taxon>Metazoa</taxon>
        <taxon>Ecdysozoa</taxon>
        <taxon>Arthropoda</taxon>
        <taxon>Hexapoda</taxon>
        <taxon>Insecta</taxon>
        <taxon>Pterygota</taxon>
        <taxon>Neoptera</taxon>
        <taxon>Paraneoptera</taxon>
        <taxon>Hemiptera</taxon>
        <taxon>Heteroptera</taxon>
        <taxon>Panheteroptera</taxon>
        <taxon>Cimicomorpha</taxon>
        <taxon>Reduviidae</taxon>
        <taxon>Harpactorinae</taxon>
        <taxon>Harpactorini</taxon>
        <taxon>Rhynocoris</taxon>
    </lineage>
</organism>
<comment type="subcellular location">
    <subcellularLocation>
        <location evidence="1">Membrane</location>
        <topology evidence="1">Multi-pass membrane protein</topology>
    </subcellularLocation>
</comment>
<dbReference type="InterPro" id="IPR019372">
    <property type="entry name" value="LHFPL"/>
</dbReference>
<feature type="transmembrane region" description="Helical" evidence="5">
    <location>
        <begin position="27"/>
        <end position="46"/>
    </location>
</feature>
<dbReference type="GO" id="GO:0005886">
    <property type="term" value="C:plasma membrane"/>
    <property type="evidence" value="ECO:0007669"/>
    <property type="project" value="TreeGrafter"/>
</dbReference>
<keyword evidence="2 5" id="KW-0812">Transmembrane</keyword>
<keyword evidence="3 5" id="KW-1133">Transmembrane helix</keyword>
<dbReference type="Gene3D" id="1.20.140.150">
    <property type="match status" value="1"/>
</dbReference>
<dbReference type="Proteomes" id="UP001461498">
    <property type="component" value="Unassembled WGS sequence"/>
</dbReference>
<accession>A0AAW1CJC4</accession>
<evidence type="ECO:0000256" key="1">
    <source>
        <dbReference type="ARBA" id="ARBA00004141"/>
    </source>
</evidence>
<evidence type="ECO:0000256" key="5">
    <source>
        <dbReference type="SAM" id="Phobius"/>
    </source>
</evidence>
<evidence type="ECO:0000313" key="6">
    <source>
        <dbReference type="EMBL" id="KAK9497545.1"/>
    </source>
</evidence>
<evidence type="ECO:0000256" key="2">
    <source>
        <dbReference type="ARBA" id="ARBA00022692"/>
    </source>
</evidence>
<keyword evidence="4 5" id="KW-0472">Membrane</keyword>
<feature type="transmembrane region" description="Helical" evidence="5">
    <location>
        <begin position="97"/>
        <end position="121"/>
    </location>
</feature>
<feature type="transmembrane region" description="Helical" evidence="5">
    <location>
        <begin position="133"/>
        <end position="151"/>
    </location>
</feature>
<comment type="caution">
    <text evidence="6">The sequence shown here is derived from an EMBL/GenBank/DDBJ whole genome shotgun (WGS) entry which is preliminary data.</text>
</comment>
<dbReference type="AlphaFoldDB" id="A0AAW1CJC4"/>
<reference evidence="6 7" key="1">
    <citation type="submission" date="2022-12" db="EMBL/GenBank/DDBJ databases">
        <title>Chromosome-level genome assembly of true bugs.</title>
        <authorList>
            <person name="Ma L."/>
            <person name="Li H."/>
        </authorList>
    </citation>
    <scope>NUCLEOTIDE SEQUENCE [LARGE SCALE GENOMIC DNA]</scope>
    <source>
        <strain evidence="6">Lab_2022b</strain>
    </source>
</reference>
<evidence type="ECO:0008006" key="8">
    <source>
        <dbReference type="Google" id="ProtNLM"/>
    </source>
</evidence>
<feature type="transmembrane region" description="Helical" evidence="5">
    <location>
        <begin position="178"/>
        <end position="201"/>
    </location>
</feature>